<dbReference type="GO" id="GO:0035091">
    <property type="term" value="F:phosphatidylinositol binding"/>
    <property type="evidence" value="ECO:0007669"/>
    <property type="project" value="TreeGrafter"/>
</dbReference>
<feature type="region of interest" description="Disordered" evidence="1">
    <location>
        <begin position="1"/>
        <end position="27"/>
    </location>
</feature>
<dbReference type="Proteomes" id="UP001153069">
    <property type="component" value="Unassembled WGS sequence"/>
</dbReference>
<protein>
    <submittedName>
        <fullName evidence="3">YSC84-like protein 1</fullName>
    </submittedName>
</protein>
<dbReference type="PANTHER" id="PTHR15629">
    <property type="entry name" value="SH3YL1 PROTEIN"/>
    <property type="match status" value="1"/>
</dbReference>
<organism evidence="3 4">
    <name type="scientific">Seminavis robusta</name>
    <dbReference type="NCBI Taxonomy" id="568900"/>
    <lineage>
        <taxon>Eukaryota</taxon>
        <taxon>Sar</taxon>
        <taxon>Stramenopiles</taxon>
        <taxon>Ochrophyta</taxon>
        <taxon>Bacillariophyta</taxon>
        <taxon>Bacillariophyceae</taxon>
        <taxon>Bacillariophycidae</taxon>
        <taxon>Naviculales</taxon>
        <taxon>Naviculaceae</taxon>
        <taxon>Seminavis</taxon>
    </lineage>
</organism>
<evidence type="ECO:0000313" key="3">
    <source>
        <dbReference type="EMBL" id="CAB9500533.1"/>
    </source>
</evidence>
<feature type="domain" description="Ysc84 actin-binding" evidence="2">
    <location>
        <begin position="114"/>
        <end position="226"/>
    </location>
</feature>
<proteinExistence type="predicted"/>
<dbReference type="OrthoDB" id="44481at2759"/>
<reference evidence="3" key="1">
    <citation type="submission" date="2020-06" db="EMBL/GenBank/DDBJ databases">
        <authorList>
            <consortium name="Plant Systems Biology data submission"/>
        </authorList>
    </citation>
    <scope>NUCLEOTIDE SEQUENCE</scope>
    <source>
        <strain evidence="3">D6</strain>
    </source>
</reference>
<dbReference type="InterPro" id="IPR007461">
    <property type="entry name" value="Ysc84_actin-binding"/>
</dbReference>
<dbReference type="InterPro" id="IPR051702">
    <property type="entry name" value="SH3_domain_YSC84-like"/>
</dbReference>
<dbReference type="AlphaFoldDB" id="A0A9N8H899"/>
<dbReference type="CDD" id="cd11524">
    <property type="entry name" value="SYLF"/>
    <property type="match status" value="1"/>
</dbReference>
<dbReference type="Pfam" id="PF04366">
    <property type="entry name" value="Ysc84"/>
    <property type="match status" value="1"/>
</dbReference>
<evidence type="ECO:0000256" key="1">
    <source>
        <dbReference type="SAM" id="MobiDB-lite"/>
    </source>
</evidence>
<evidence type="ECO:0000259" key="2">
    <source>
        <dbReference type="Pfam" id="PF04366"/>
    </source>
</evidence>
<dbReference type="EMBL" id="CAICTM010000084">
    <property type="protein sequence ID" value="CAB9500533.1"/>
    <property type="molecule type" value="Genomic_DNA"/>
</dbReference>
<accession>A0A9N8H899</accession>
<feature type="compositionally biased region" description="Polar residues" evidence="1">
    <location>
        <begin position="17"/>
        <end position="27"/>
    </location>
</feature>
<name>A0A9N8H899_9STRA</name>
<dbReference type="PANTHER" id="PTHR15629:SF2">
    <property type="entry name" value="SH3 DOMAIN-CONTAINING YSC84-LIKE PROTEIN 1"/>
    <property type="match status" value="1"/>
</dbReference>
<evidence type="ECO:0000313" key="4">
    <source>
        <dbReference type="Proteomes" id="UP001153069"/>
    </source>
</evidence>
<comment type="caution">
    <text evidence="3">The sequence shown here is derived from an EMBL/GenBank/DDBJ whole genome shotgun (WGS) entry which is preliminary data.</text>
</comment>
<sequence length="278" mass="29960">MAAATKTPDSRPGLPPKQQSKNMSATQILKQRPSRLSMEGYIYNADKVLEIALDPTTREIPTDLVERCKGVAILSIFHIGALMTMHYGTGVVMAKNPPGAETKWSAPSACLVNGYSMGALLGGKADSTLVFIMNDETMKDFVHRPQTRMGLDAALAIGKMGGDKTVGIDGKGTISFAYTSGAFAGLSLQMGTLVHQAKQNEVFYNKEKVEAKDIVLSNTAVQVPSDCQVGDMYKKLDLLEQGMTWVPTPEDMDRSSRFLEGAQSSSQRFTKSQLAGAA</sequence>
<keyword evidence="4" id="KW-1185">Reference proteome</keyword>
<gene>
    <name evidence="3" type="ORF">SEMRO_85_G045530.1</name>
</gene>